<dbReference type="PROSITE" id="PS50199">
    <property type="entry name" value="ZF_RANBP2_2"/>
    <property type="match status" value="2"/>
</dbReference>
<evidence type="ECO:0000256" key="1">
    <source>
        <dbReference type="ARBA" id="ARBA00022723"/>
    </source>
</evidence>
<feature type="domain" description="RanBP2-type" evidence="6">
    <location>
        <begin position="94"/>
        <end position="123"/>
    </location>
</feature>
<dbReference type="PROSITE" id="PS01358">
    <property type="entry name" value="ZF_RANBP2_1"/>
    <property type="match status" value="2"/>
</dbReference>
<evidence type="ECO:0000256" key="3">
    <source>
        <dbReference type="ARBA" id="ARBA00022833"/>
    </source>
</evidence>
<evidence type="ECO:0000256" key="2">
    <source>
        <dbReference type="ARBA" id="ARBA00022771"/>
    </source>
</evidence>
<keyword evidence="8" id="KW-1185">Reference proteome</keyword>
<feature type="domain" description="RanBP2-type" evidence="6">
    <location>
        <begin position="15"/>
        <end position="44"/>
    </location>
</feature>
<feature type="compositionally biased region" description="Polar residues" evidence="5">
    <location>
        <begin position="360"/>
        <end position="377"/>
    </location>
</feature>
<dbReference type="Proteomes" id="UP000701801">
    <property type="component" value="Unassembled WGS sequence"/>
</dbReference>
<sequence length="596" mass="66206">MSDHPQSGVHRSLWEGGGWMCSNCEKDNWAGNDFCARCGRGRSSMLTAPPELPQGSQPRQGSQPSEPTASMTTVREYGDHPRRGLRCTSHRWQQEGGWICSKCEMDNWLHKESCVQCGDRQLPLSIVTPDTLLIDQQPDQSTIQQDKPLPEQYNQFRQQMRLESRLKATQPLPNEDYERLPTFSPTKYSSLSKERLNSLIGQSDRWRQEGGWFCDTCGGYNWRNDKFCIHTAGIGRCAKRLSRRILPAKGLCAPKPVVIKQEEVEAPGVRGDINVLLRNDTAPILTPTNMSDRGSGITLVADQTRGGNDAIAVEHDNTRPMADARVGTTLLTARAREEDDAASADSLNGNCQIDPRYNTIKDTGTRANTISGTASTRARNKRRSRTKATLRNNAPPKSISANKTDTRANTTSIPIRTKSKGNTISVNMAKSAVYPPSFATLSKIFDNKAAAESPEERNRVRGPDSTISVESRENTPPLKKICTNKPGIGTGVSIPSSATQPDTTSAEDDKRKRQAEAYVKYKLNHSMEMEKVMEGHLRHQYLATGSWRILSERELTGADVTAILERQKSEKERSPEVARLEAEYNAAILKCYGKDS</sequence>
<evidence type="ECO:0000313" key="7">
    <source>
        <dbReference type="EMBL" id="CAG8973270.1"/>
    </source>
</evidence>
<dbReference type="InterPro" id="IPR036443">
    <property type="entry name" value="Znf_RanBP2_sf"/>
</dbReference>
<keyword evidence="3" id="KW-0862">Zinc</keyword>
<evidence type="ECO:0000313" key="8">
    <source>
        <dbReference type="Proteomes" id="UP000701801"/>
    </source>
</evidence>
<keyword evidence="1" id="KW-0479">Metal-binding</keyword>
<protein>
    <recommendedName>
        <fullName evidence="6">RanBP2-type domain-containing protein</fullName>
    </recommendedName>
</protein>
<dbReference type="EMBL" id="CAJVRM010000068">
    <property type="protein sequence ID" value="CAG8973270.1"/>
    <property type="molecule type" value="Genomic_DNA"/>
</dbReference>
<feature type="compositionally biased region" description="Low complexity" evidence="5">
    <location>
        <begin position="53"/>
        <end position="67"/>
    </location>
</feature>
<evidence type="ECO:0000259" key="6">
    <source>
        <dbReference type="PROSITE" id="PS50199"/>
    </source>
</evidence>
<proteinExistence type="predicted"/>
<keyword evidence="2 4" id="KW-0863">Zinc-finger</keyword>
<dbReference type="SMART" id="SM00547">
    <property type="entry name" value="ZnF_RBZ"/>
    <property type="match status" value="2"/>
</dbReference>
<feature type="region of interest" description="Disordered" evidence="5">
    <location>
        <begin position="358"/>
        <end position="407"/>
    </location>
</feature>
<accession>A0A9N9LHM4</accession>
<dbReference type="SUPFAM" id="SSF90209">
    <property type="entry name" value="Ran binding protein zinc finger-like"/>
    <property type="match status" value="1"/>
</dbReference>
<reference evidence="7" key="1">
    <citation type="submission" date="2021-07" db="EMBL/GenBank/DDBJ databases">
        <authorList>
            <person name="Durling M."/>
        </authorList>
    </citation>
    <scope>NUCLEOTIDE SEQUENCE</scope>
</reference>
<name>A0A9N9LHM4_9HELO</name>
<dbReference type="OrthoDB" id="10330479at2759"/>
<gene>
    <name evidence="7" type="ORF">HYALB_00000031</name>
</gene>
<feature type="region of interest" description="Disordered" evidence="5">
    <location>
        <begin position="449"/>
        <end position="511"/>
    </location>
</feature>
<feature type="compositionally biased region" description="Basic residues" evidence="5">
    <location>
        <begin position="378"/>
        <end position="388"/>
    </location>
</feature>
<organism evidence="7 8">
    <name type="scientific">Hymenoscyphus albidus</name>
    <dbReference type="NCBI Taxonomy" id="595503"/>
    <lineage>
        <taxon>Eukaryota</taxon>
        <taxon>Fungi</taxon>
        <taxon>Dikarya</taxon>
        <taxon>Ascomycota</taxon>
        <taxon>Pezizomycotina</taxon>
        <taxon>Leotiomycetes</taxon>
        <taxon>Helotiales</taxon>
        <taxon>Helotiaceae</taxon>
        <taxon>Hymenoscyphus</taxon>
    </lineage>
</organism>
<comment type="caution">
    <text evidence="7">The sequence shown here is derived from an EMBL/GenBank/DDBJ whole genome shotgun (WGS) entry which is preliminary data.</text>
</comment>
<evidence type="ECO:0000256" key="4">
    <source>
        <dbReference type="PROSITE-ProRule" id="PRU00322"/>
    </source>
</evidence>
<evidence type="ECO:0000256" key="5">
    <source>
        <dbReference type="SAM" id="MobiDB-lite"/>
    </source>
</evidence>
<dbReference type="GO" id="GO:0008270">
    <property type="term" value="F:zinc ion binding"/>
    <property type="evidence" value="ECO:0007669"/>
    <property type="project" value="UniProtKB-KW"/>
</dbReference>
<feature type="compositionally biased region" description="Polar residues" evidence="5">
    <location>
        <begin position="493"/>
        <end position="504"/>
    </location>
</feature>
<feature type="region of interest" description="Disordered" evidence="5">
    <location>
        <begin position="46"/>
        <end position="80"/>
    </location>
</feature>
<dbReference type="InterPro" id="IPR001876">
    <property type="entry name" value="Znf_RanBP2"/>
</dbReference>
<dbReference type="AlphaFoldDB" id="A0A9N9LHM4"/>